<feature type="transmembrane region" description="Helical" evidence="1">
    <location>
        <begin position="74"/>
        <end position="94"/>
    </location>
</feature>
<accession>E1SUY7</accession>
<dbReference type="STRING" id="550540.Fbal_2111"/>
<dbReference type="InterPro" id="IPR046572">
    <property type="entry name" value="DUF6632"/>
</dbReference>
<dbReference type="AlphaFoldDB" id="E1SUY7"/>
<keyword evidence="1" id="KW-0472">Membrane</keyword>
<sequence>MSAQARLRILKWVLRVAGLVMLFGWLPLSLLWPSGWGWYLQTDHLYFEVLLGVYATLGVFLIWAASDPLAHRSLIWFTAWSSLVHGGVMTWQALRDPSHFGHFWGDVPALLVLAVLIFVLMPKHGWDLS</sequence>
<dbReference type="GeneID" id="67182317"/>
<dbReference type="RefSeq" id="WP_013345620.1">
    <property type="nucleotide sequence ID" value="NC_014541.1"/>
</dbReference>
<organism evidence="2 3">
    <name type="scientific">Ferrimonas balearica (strain DSM 9799 / CCM 4581 / KCTC 23876 / PAT)</name>
    <dbReference type="NCBI Taxonomy" id="550540"/>
    <lineage>
        <taxon>Bacteria</taxon>
        <taxon>Pseudomonadati</taxon>
        <taxon>Pseudomonadota</taxon>
        <taxon>Gammaproteobacteria</taxon>
        <taxon>Alteromonadales</taxon>
        <taxon>Ferrimonadaceae</taxon>
        <taxon>Ferrimonas</taxon>
    </lineage>
</organism>
<gene>
    <name evidence="2" type="ordered locus">Fbal_2111</name>
</gene>
<protein>
    <recommendedName>
        <fullName evidence="4">Transmembrane protein</fullName>
    </recommendedName>
</protein>
<dbReference type="HOGENOM" id="CLU_1905468_0_0_6"/>
<proteinExistence type="predicted"/>
<name>E1SUY7_FERBD</name>
<feature type="transmembrane region" description="Helical" evidence="1">
    <location>
        <begin position="12"/>
        <end position="32"/>
    </location>
</feature>
<evidence type="ECO:0008006" key="4">
    <source>
        <dbReference type="Google" id="ProtNLM"/>
    </source>
</evidence>
<keyword evidence="1" id="KW-1133">Transmembrane helix</keyword>
<evidence type="ECO:0000256" key="1">
    <source>
        <dbReference type="SAM" id="Phobius"/>
    </source>
</evidence>
<feature type="transmembrane region" description="Helical" evidence="1">
    <location>
        <begin position="100"/>
        <end position="121"/>
    </location>
</feature>
<feature type="transmembrane region" description="Helical" evidence="1">
    <location>
        <begin position="44"/>
        <end position="65"/>
    </location>
</feature>
<evidence type="ECO:0000313" key="3">
    <source>
        <dbReference type="Proteomes" id="UP000006683"/>
    </source>
</evidence>
<reference evidence="2 3" key="1">
    <citation type="journal article" date="2010" name="Stand. Genomic Sci.">
        <title>Complete genome sequence of Ferrimonas balearica type strain (PAT).</title>
        <authorList>
            <person name="Nolan M."/>
            <person name="Sikorski J."/>
            <person name="Davenport K."/>
            <person name="Lucas S."/>
            <person name="Glavina Del Rio T."/>
            <person name="Tice H."/>
            <person name="Cheng J."/>
            <person name="Goodwin L."/>
            <person name="Pitluck S."/>
            <person name="Liolios K."/>
            <person name="Ivanova N."/>
            <person name="Mavromatis K."/>
            <person name="Ovchinnikova G."/>
            <person name="Pati A."/>
            <person name="Chen A."/>
            <person name="Palaniappan K."/>
            <person name="Land M."/>
            <person name="Hauser L."/>
            <person name="Chang Y."/>
            <person name="Jeffries C."/>
            <person name="Tapia R."/>
            <person name="Brettin T."/>
            <person name="Detter J."/>
            <person name="Han C."/>
            <person name="Yasawong M."/>
            <person name="Rohde M."/>
            <person name="Tindall B."/>
            <person name="Goker M."/>
            <person name="Woyke T."/>
            <person name="Bristow J."/>
            <person name="Eisen J."/>
            <person name="Markowitz V."/>
            <person name="Hugenholtz P."/>
            <person name="Kyrpides N."/>
            <person name="Klenk H."/>
            <person name="Lapidus A."/>
        </authorList>
    </citation>
    <scope>NUCLEOTIDE SEQUENCE [LARGE SCALE GENOMIC DNA]</scope>
    <source>
        <strain evidence="3">DSM 9799 / CCM 4581 / KCTC 23876 / PAT</strain>
    </source>
</reference>
<dbReference type="eggNOG" id="ENOG5032TS1">
    <property type="taxonomic scope" value="Bacteria"/>
</dbReference>
<keyword evidence="1" id="KW-0812">Transmembrane</keyword>
<dbReference type="EMBL" id="CP002209">
    <property type="protein sequence ID" value="ADN76314.1"/>
    <property type="molecule type" value="Genomic_DNA"/>
</dbReference>
<evidence type="ECO:0000313" key="2">
    <source>
        <dbReference type="EMBL" id="ADN76314.1"/>
    </source>
</evidence>
<dbReference type="Proteomes" id="UP000006683">
    <property type="component" value="Chromosome"/>
</dbReference>
<keyword evidence="3" id="KW-1185">Reference proteome</keyword>
<dbReference type="Pfam" id="PF20337">
    <property type="entry name" value="DUF6632"/>
    <property type="match status" value="1"/>
</dbReference>
<dbReference type="KEGG" id="fbl:Fbal_2111"/>
<dbReference type="OrthoDB" id="118744at2"/>